<evidence type="ECO:0000256" key="1">
    <source>
        <dbReference type="SAM" id="Phobius"/>
    </source>
</evidence>
<gene>
    <name evidence="2" type="ORF">MANES_11G134500</name>
</gene>
<evidence type="ECO:0000313" key="2">
    <source>
        <dbReference type="EMBL" id="OAY37855.1"/>
    </source>
</evidence>
<keyword evidence="1" id="KW-1133">Transmembrane helix</keyword>
<evidence type="ECO:0008006" key="3">
    <source>
        <dbReference type="Google" id="ProtNLM"/>
    </source>
</evidence>
<keyword evidence="1" id="KW-0812">Transmembrane</keyword>
<accession>A0A2C9V150</accession>
<dbReference type="EMBL" id="CM004397">
    <property type="protein sequence ID" value="OAY37855.1"/>
    <property type="molecule type" value="Genomic_DNA"/>
</dbReference>
<name>A0A2C9V150_MANES</name>
<reference evidence="2" key="1">
    <citation type="submission" date="2016-02" db="EMBL/GenBank/DDBJ databases">
        <title>WGS assembly of Manihot esculenta.</title>
        <authorList>
            <person name="Bredeson J.V."/>
            <person name="Prochnik S.E."/>
            <person name="Lyons J.B."/>
            <person name="Schmutz J."/>
            <person name="Grimwood J."/>
            <person name="Vrebalov J."/>
            <person name="Bart R.S."/>
            <person name="Amuge T."/>
            <person name="Ferguson M.E."/>
            <person name="Green R."/>
            <person name="Putnam N."/>
            <person name="Stites J."/>
            <person name="Rounsley S."/>
            <person name="Rokhsar D.S."/>
        </authorList>
    </citation>
    <scope>NUCLEOTIDE SEQUENCE [LARGE SCALE GENOMIC DNA]</scope>
    <source>
        <tissue evidence="2">Leaf</tissue>
    </source>
</reference>
<dbReference type="AlphaFoldDB" id="A0A2C9V150"/>
<protein>
    <recommendedName>
        <fullName evidence="3">Transmembrane protein</fullName>
    </recommendedName>
</protein>
<proteinExistence type="predicted"/>
<organism evidence="2">
    <name type="scientific">Manihot esculenta</name>
    <name type="common">Cassava</name>
    <name type="synonym">Jatropha manihot</name>
    <dbReference type="NCBI Taxonomy" id="3983"/>
    <lineage>
        <taxon>Eukaryota</taxon>
        <taxon>Viridiplantae</taxon>
        <taxon>Streptophyta</taxon>
        <taxon>Embryophyta</taxon>
        <taxon>Tracheophyta</taxon>
        <taxon>Spermatophyta</taxon>
        <taxon>Magnoliopsida</taxon>
        <taxon>eudicotyledons</taxon>
        <taxon>Gunneridae</taxon>
        <taxon>Pentapetalae</taxon>
        <taxon>rosids</taxon>
        <taxon>fabids</taxon>
        <taxon>Malpighiales</taxon>
        <taxon>Euphorbiaceae</taxon>
        <taxon>Crotonoideae</taxon>
        <taxon>Manihoteae</taxon>
        <taxon>Manihot</taxon>
    </lineage>
</organism>
<sequence>MEIEAFVVDVKIEEGKHNAEKWGESDVVSTCPSFFSFVNITLLGFDMIFLLLF</sequence>
<keyword evidence="1" id="KW-0472">Membrane</keyword>
<feature type="transmembrane region" description="Helical" evidence="1">
    <location>
        <begin position="34"/>
        <end position="52"/>
    </location>
</feature>